<name>A0A917JTH3_9GAMM</name>
<dbReference type="InterPro" id="IPR052893">
    <property type="entry name" value="TCS_response_regulator"/>
</dbReference>
<protein>
    <submittedName>
        <fullName evidence="3">Response regulator</fullName>
    </submittedName>
</protein>
<dbReference type="PANTHER" id="PTHR44520">
    <property type="entry name" value="RESPONSE REGULATOR RCP1-RELATED"/>
    <property type="match status" value="1"/>
</dbReference>
<evidence type="ECO:0000313" key="3">
    <source>
        <dbReference type="EMBL" id="GGI83257.1"/>
    </source>
</evidence>
<dbReference type="Proteomes" id="UP000630149">
    <property type="component" value="Unassembled WGS sequence"/>
</dbReference>
<keyword evidence="1" id="KW-0597">Phosphoprotein</keyword>
<accession>A0A917JTH3</accession>
<sequence>MDNHAPVDILYVEDDEVDIKSACRTFKKVNALIKVEAAKSGAEAFDKLCGRNQEESIHPKIILLDLNLPNMDGIEFLKKLRENPEFADITVFVLTGTFTTKEKLALESLNVRDHFIKPLEYSDALKIFWALEASFPG</sequence>
<dbReference type="PROSITE" id="PS50110">
    <property type="entry name" value="RESPONSE_REGULATORY"/>
    <property type="match status" value="1"/>
</dbReference>
<dbReference type="AlphaFoldDB" id="A0A917JTH3"/>
<organism evidence="3 4">
    <name type="scientific">Legionella impletisoli</name>
    <dbReference type="NCBI Taxonomy" id="343510"/>
    <lineage>
        <taxon>Bacteria</taxon>
        <taxon>Pseudomonadati</taxon>
        <taxon>Pseudomonadota</taxon>
        <taxon>Gammaproteobacteria</taxon>
        <taxon>Legionellales</taxon>
        <taxon>Legionellaceae</taxon>
        <taxon>Legionella</taxon>
    </lineage>
</organism>
<keyword evidence="4" id="KW-1185">Reference proteome</keyword>
<dbReference type="SMART" id="SM00448">
    <property type="entry name" value="REC"/>
    <property type="match status" value="1"/>
</dbReference>
<gene>
    <name evidence="3" type="ORF">GCM10007966_09780</name>
</gene>
<evidence type="ECO:0000256" key="1">
    <source>
        <dbReference type="PROSITE-ProRule" id="PRU00169"/>
    </source>
</evidence>
<reference evidence="3" key="1">
    <citation type="journal article" date="2014" name="Int. J. Syst. Evol. Microbiol.">
        <title>Complete genome sequence of Corynebacterium casei LMG S-19264T (=DSM 44701T), isolated from a smear-ripened cheese.</title>
        <authorList>
            <consortium name="US DOE Joint Genome Institute (JGI-PGF)"/>
            <person name="Walter F."/>
            <person name="Albersmeier A."/>
            <person name="Kalinowski J."/>
            <person name="Ruckert C."/>
        </authorList>
    </citation>
    <scope>NUCLEOTIDE SEQUENCE</scope>
    <source>
        <strain evidence="3">JCM 13919</strain>
    </source>
</reference>
<comment type="caution">
    <text evidence="3">The sequence shown here is derived from an EMBL/GenBank/DDBJ whole genome shotgun (WGS) entry which is preliminary data.</text>
</comment>
<evidence type="ECO:0000313" key="4">
    <source>
        <dbReference type="Proteomes" id="UP000630149"/>
    </source>
</evidence>
<dbReference type="EMBL" id="BMOB01000003">
    <property type="protein sequence ID" value="GGI83257.1"/>
    <property type="molecule type" value="Genomic_DNA"/>
</dbReference>
<evidence type="ECO:0000259" key="2">
    <source>
        <dbReference type="PROSITE" id="PS50110"/>
    </source>
</evidence>
<dbReference type="PANTHER" id="PTHR44520:SF2">
    <property type="entry name" value="RESPONSE REGULATOR RCP1"/>
    <property type="match status" value="1"/>
</dbReference>
<dbReference type="RefSeq" id="WP_131776098.1">
    <property type="nucleotide sequence ID" value="NZ_BMOB01000003.1"/>
</dbReference>
<dbReference type="GO" id="GO:0000160">
    <property type="term" value="P:phosphorelay signal transduction system"/>
    <property type="evidence" value="ECO:0007669"/>
    <property type="project" value="InterPro"/>
</dbReference>
<proteinExistence type="predicted"/>
<dbReference type="InterPro" id="IPR011006">
    <property type="entry name" value="CheY-like_superfamily"/>
</dbReference>
<dbReference type="InterPro" id="IPR001789">
    <property type="entry name" value="Sig_transdc_resp-reg_receiver"/>
</dbReference>
<dbReference type="OrthoDB" id="9793549at2"/>
<dbReference type="Gene3D" id="3.40.50.2300">
    <property type="match status" value="1"/>
</dbReference>
<dbReference type="Pfam" id="PF00072">
    <property type="entry name" value="Response_reg"/>
    <property type="match status" value="1"/>
</dbReference>
<feature type="modified residue" description="4-aspartylphosphate" evidence="1">
    <location>
        <position position="65"/>
    </location>
</feature>
<feature type="domain" description="Response regulatory" evidence="2">
    <location>
        <begin position="8"/>
        <end position="132"/>
    </location>
</feature>
<dbReference type="SUPFAM" id="SSF52172">
    <property type="entry name" value="CheY-like"/>
    <property type="match status" value="1"/>
</dbReference>
<reference evidence="3" key="2">
    <citation type="submission" date="2020-09" db="EMBL/GenBank/DDBJ databases">
        <authorList>
            <person name="Sun Q."/>
            <person name="Ohkuma M."/>
        </authorList>
    </citation>
    <scope>NUCLEOTIDE SEQUENCE</scope>
    <source>
        <strain evidence="3">JCM 13919</strain>
    </source>
</reference>